<organism evidence="11">
    <name type="scientific">Streptomyces sp. R21</name>
    <dbReference type="NCBI Taxonomy" id="3238627"/>
    <lineage>
        <taxon>Bacteria</taxon>
        <taxon>Bacillati</taxon>
        <taxon>Actinomycetota</taxon>
        <taxon>Actinomycetes</taxon>
        <taxon>Kitasatosporales</taxon>
        <taxon>Streptomycetaceae</taxon>
        <taxon>Streptomyces</taxon>
    </lineage>
</organism>
<dbReference type="InterPro" id="IPR026283">
    <property type="entry name" value="B-gal_1-like"/>
</dbReference>
<sequence length="629" mass="68437">MSEFTVGDTDFLLDGRPVRLLSGALHYFRVHEEQWGHRLGMLRAMGLNCVETYVPWNLHEPRPGDFREVEQLGRFLDAARNAGLWAIVRPGPYICAEWENGGLPHWLTGELGARVRTRDERYLAHVERWFGRLLREIVPRQFGRGGPVIMVQVENEYGSYGSDQVYLRWLADLLRAQGVGVPLFTSDGPEDHMLTGGSIPGILATANFGSDARAGFETLRRHRPEGPLMCMEFWCGWFDHWGADHVVRDARDAADALREILECGASVNLYMAHGGTNFAGWAGANRGGGALHDGPLEPDVTSYDYDAPIDELGRATEKFWHFREVLAAYADGPLPDVPPAPPVLDASAAVELTAWAPLDAVLDTLGGPDAVHPVPPTFEELDVDRGLVRYTFEVPGPRQPYPLTVRGLRDLATVYVDGVAAGVLTEDAAELKEPVTGPARVELWVESLGRVNYGPRTGESKGIAGGVLHERQYLHGVRARGLRLDAFDAGVEEVPFGVLPEGGAPGLYRGTVTVSGAGDALLELPGWTRGFVWINGFNLGRYWSAGPQTSLYVPGPVLREGANEVWVLELQQAPEPQQSPGLQEAPELGKTSQGTSTTSKESSANSAVPSSPVLRRPTQASPLSGAVNS</sequence>
<dbReference type="Pfam" id="PF01301">
    <property type="entry name" value="Glyco_hydro_35"/>
    <property type="match status" value="1"/>
</dbReference>
<accession>A0AB39PEH5</accession>
<protein>
    <recommendedName>
        <fullName evidence="5">Beta-galactosidase</fullName>
        <ecNumber evidence="5">3.2.1.23</ecNumber>
    </recommendedName>
</protein>
<dbReference type="InterPro" id="IPR048913">
    <property type="entry name" value="BetaGal_gal-bd"/>
</dbReference>
<gene>
    <name evidence="11" type="ORF">AB5J56_33230</name>
</gene>
<evidence type="ECO:0000259" key="9">
    <source>
        <dbReference type="Pfam" id="PF21317"/>
    </source>
</evidence>
<evidence type="ECO:0000256" key="2">
    <source>
        <dbReference type="ARBA" id="ARBA00022801"/>
    </source>
</evidence>
<dbReference type="RefSeq" id="WP_369238095.1">
    <property type="nucleotide sequence ID" value="NZ_CP163435.1"/>
</dbReference>
<feature type="compositionally biased region" description="Low complexity" evidence="7">
    <location>
        <begin position="589"/>
        <end position="613"/>
    </location>
</feature>
<evidence type="ECO:0000256" key="5">
    <source>
        <dbReference type="RuleBase" id="RU000675"/>
    </source>
</evidence>
<dbReference type="PANTHER" id="PTHR23421">
    <property type="entry name" value="BETA-GALACTOSIDASE RELATED"/>
    <property type="match status" value="1"/>
</dbReference>
<dbReference type="PIRSF" id="PIRSF006336">
    <property type="entry name" value="B-gal"/>
    <property type="match status" value="1"/>
</dbReference>
<comment type="similarity">
    <text evidence="1 6">Belongs to the glycosyl hydrolase 35 family.</text>
</comment>
<dbReference type="Pfam" id="PF21467">
    <property type="entry name" value="BetaGal_gal-bd"/>
    <property type="match status" value="1"/>
</dbReference>
<evidence type="ECO:0000256" key="1">
    <source>
        <dbReference type="ARBA" id="ARBA00009809"/>
    </source>
</evidence>
<name>A0AB39PEH5_9ACTN</name>
<feature type="active site" description="Proton donor" evidence="4">
    <location>
        <position position="156"/>
    </location>
</feature>
<dbReference type="InterPro" id="IPR019801">
    <property type="entry name" value="Glyco_hydro_35_CS"/>
</dbReference>
<dbReference type="InterPro" id="IPR008979">
    <property type="entry name" value="Galactose-bd-like_sf"/>
</dbReference>
<feature type="compositionally biased region" description="Polar residues" evidence="7">
    <location>
        <begin position="618"/>
        <end position="629"/>
    </location>
</feature>
<evidence type="ECO:0000256" key="3">
    <source>
        <dbReference type="ARBA" id="ARBA00023295"/>
    </source>
</evidence>
<evidence type="ECO:0000256" key="7">
    <source>
        <dbReference type="SAM" id="MobiDB-lite"/>
    </source>
</evidence>
<dbReference type="SUPFAM" id="SSF49785">
    <property type="entry name" value="Galactose-binding domain-like"/>
    <property type="match status" value="1"/>
</dbReference>
<dbReference type="InterPro" id="IPR031330">
    <property type="entry name" value="Gly_Hdrlase_35_cat"/>
</dbReference>
<dbReference type="InterPro" id="IPR017853">
    <property type="entry name" value="GH"/>
</dbReference>
<evidence type="ECO:0000259" key="8">
    <source>
        <dbReference type="Pfam" id="PF01301"/>
    </source>
</evidence>
<keyword evidence="3 5" id="KW-0326">Glycosidase</keyword>
<dbReference type="SUPFAM" id="SSF51445">
    <property type="entry name" value="(Trans)glycosidases"/>
    <property type="match status" value="1"/>
</dbReference>
<feature type="region of interest" description="Disordered" evidence="7">
    <location>
        <begin position="574"/>
        <end position="629"/>
    </location>
</feature>
<reference evidence="11" key="1">
    <citation type="submission" date="2024-07" db="EMBL/GenBank/DDBJ databases">
        <authorList>
            <person name="Yu S.T."/>
        </authorList>
    </citation>
    <scope>NUCLEOTIDE SEQUENCE</scope>
    <source>
        <strain evidence="11">R21</strain>
    </source>
</reference>
<dbReference type="GO" id="GO:0005975">
    <property type="term" value="P:carbohydrate metabolic process"/>
    <property type="evidence" value="ECO:0007669"/>
    <property type="project" value="InterPro"/>
</dbReference>
<keyword evidence="2 5" id="KW-0378">Hydrolase</keyword>
<dbReference type="InterPro" id="IPR048912">
    <property type="entry name" value="BetaGal1-like_ABD1"/>
</dbReference>
<feature type="domain" description="Beta-galactosidase 1-like first all-beta" evidence="9">
    <location>
        <begin position="375"/>
        <end position="476"/>
    </location>
</feature>
<dbReference type="PROSITE" id="PS01182">
    <property type="entry name" value="GLYCOSYL_HYDROL_F35"/>
    <property type="match status" value="1"/>
</dbReference>
<dbReference type="EMBL" id="CP163435">
    <property type="protein sequence ID" value="XDQ29263.1"/>
    <property type="molecule type" value="Genomic_DNA"/>
</dbReference>
<dbReference type="Pfam" id="PF21317">
    <property type="entry name" value="BetaGal_ABD_1"/>
    <property type="match status" value="1"/>
</dbReference>
<evidence type="ECO:0000256" key="6">
    <source>
        <dbReference type="RuleBase" id="RU003679"/>
    </source>
</evidence>
<feature type="domain" description="Beta-galactosidase galactose-binding" evidence="10">
    <location>
        <begin position="505"/>
        <end position="563"/>
    </location>
</feature>
<dbReference type="Gene3D" id="3.20.20.80">
    <property type="entry name" value="Glycosidases"/>
    <property type="match status" value="1"/>
</dbReference>
<dbReference type="GO" id="GO:0004565">
    <property type="term" value="F:beta-galactosidase activity"/>
    <property type="evidence" value="ECO:0007669"/>
    <property type="project" value="UniProtKB-EC"/>
</dbReference>
<evidence type="ECO:0000256" key="4">
    <source>
        <dbReference type="PIRSR" id="PIRSR006336-1"/>
    </source>
</evidence>
<comment type="catalytic activity">
    <reaction evidence="5">
        <text>Hydrolysis of terminal non-reducing beta-D-galactose residues in beta-D-galactosides.</text>
        <dbReference type="EC" id="3.2.1.23"/>
    </reaction>
</comment>
<dbReference type="Gene3D" id="2.60.120.260">
    <property type="entry name" value="Galactose-binding domain-like"/>
    <property type="match status" value="2"/>
</dbReference>
<feature type="domain" description="Glycoside hydrolase 35 catalytic" evidence="8">
    <location>
        <begin position="11"/>
        <end position="328"/>
    </location>
</feature>
<feature type="active site" description="Nucleophile" evidence="4">
    <location>
        <position position="232"/>
    </location>
</feature>
<dbReference type="InterPro" id="IPR001944">
    <property type="entry name" value="Glycoside_Hdrlase_35"/>
</dbReference>
<dbReference type="FunFam" id="3.20.20.80:FF:000115">
    <property type="entry name" value="Beta-galactosidase"/>
    <property type="match status" value="1"/>
</dbReference>
<dbReference type="EC" id="3.2.1.23" evidence="5"/>
<evidence type="ECO:0000259" key="10">
    <source>
        <dbReference type="Pfam" id="PF21467"/>
    </source>
</evidence>
<proteinExistence type="inferred from homology"/>
<evidence type="ECO:0000313" key="11">
    <source>
        <dbReference type="EMBL" id="XDQ29263.1"/>
    </source>
</evidence>
<dbReference type="AlphaFoldDB" id="A0AB39PEH5"/>
<dbReference type="PRINTS" id="PR00742">
    <property type="entry name" value="GLHYDRLASE35"/>
</dbReference>